<protein>
    <submittedName>
        <fullName evidence="4">Lamin tail domain-containing protein</fullName>
    </submittedName>
</protein>
<organism evidence="4 5">
    <name type="scientific">Echinicola jeungdonensis</name>
    <dbReference type="NCBI Taxonomy" id="709343"/>
    <lineage>
        <taxon>Bacteria</taxon>
        <taxon>Pseudomonadati</taxon>
        <taxon>Bacteroidota</taxon>
        <taxon>Cytophagia</taxon>
        <taxon>Cytophagales</taxon>
        <taxon>Cyclobacteriaceae</taxon>
        <taxon>Echinicola</taxon>
    </lineage>
</organism>
<dbReference type="InterPro" id="IPR001322">
    <property type="entry name" value="Lamin_tail_dom"/>
</dbReference>
<dbReference type="InterPro" id="IPR014755">
    <property type="entry name" value="Cu-Rt/internalin_Ig-like"/>
</dbReference>
<accession>A0ABV5J721</accession>
<dbReference type="Proteomes" id="UP001589654">
    <property type="component" value="Unassembled WGS sequence"/>
</dbReference>
<evidence type="ECO:0000259" key="3">
    <source>
        <dbReference type="PROSITE" id="PS51841"/>
    </source>
</evidence>
<dbReference type="SUPFAM" id="SSF74853">
    <property type="entry name" value="Lamin A/C globular tail domain"/>
    <property type="match status" value="1"/>
</dbReference>
<proteinExistence type="predicted"/>
<evidence type="ECO:0000256" key="2">
    <source>
        <dbReference type="SAM" id="MobiDB-lite"/>
    </source>
</evidence>
<keyword evidence="1" id="KW-0732">Signal</keyword>
<dbReference type="EMBL" id="JBHMEW010000053">
    <property type="protein sequence ID" value="MFB9211769.1"/>
    <property type="molecule type" value="Genomic_DNA"/>
</dbReference>
<evidence type="ECO:0000313" key="4">
    <source>
        <dbReference type="EMBL" id="MFB9211769.1"/>
    </source>
</evidence>
<evidence type="ECO:0000256" key="1">
    <source>
        <dbReference type="ARBA" id="ARBA00022729"/>
    </source>
</evidence>
<dbReference type="InterPro" id="IPR036415">
    <property type="entry name" value="Lamin_tail_dom_sf"/>
</dbReference>
<comment type="caution">
    <text evidence="4">The sequence shown here is derived from an EMBL/GenBank/DDBJ whole genome shotgun (WGS) entry which is preliminary data.</text>
</comment>
<keyword evidence="5" id="KW-1185">Reference proteome</keyword>
<feature type="region of interest" description="Disordered" evidence="2">
    <location>
        <begin position="704"/>
        <end position="723"/>
    </location>
</feature>
<name>A0ABV5J721_9BACT</name>
<reference evidence="4 5" key="1">
    <citation type="submission" date="2024-09" db="EMBL/GenBank/DDBJ databases">
        <authorList>
            <person name="Sun Q."/>
            <person name="Mori K."/>
        </authorList>
    </citation>
    <scope>NUCLEOTIDE SEQUENCE [LARGE SCALE GENOMIC DNA]</scope>
    <source>
        <strain evidence="4 5">CECT 7682</strain>
    </source>
</reference>
<sequence length="1110" mass="124610">MKTSHLTQFLTLFFLSNLFLPYLLSAQSSIQDFDTEFNYVDHPDPFLPNWSGNEIHEGSRRIFQALGEGLEGSHALGIQTIGSFNAEIYIKSSTKSAENPKISFFAKTKQNGSGNRPVSVYYSCSFDGGNNFSQPVQIGNDQTFTNQDSPFKLYEEDLPKAFADKDQITIKLEVIYGEGSGTSARLLIDNFTPPFTDQEPPLSIDTAFLQSPYKLNFQTTKALKEIQVSQVSLSNHNLIMLQKESKDSWVLKTENPMKSHPIHLTLNNLGQEGKTIDYTIKNDHVFLGQYYFLDAQTIHLGFTQILDPTSASHTDIFEINGEQPEDIILADNEFSLSLHLSEPISLNSKADVEIQKIVSQSGFESKTQELEALYTDHIQFLEVAQQDKIILDHDRPLNPNIIHSLSFKITDENFVLNPDFDPEKPERLTLRVNPGLKENIIYQLDVPLRLDQDGQIMAGSNRSFSLDLSPPKINEVNVINQQKIEINFSEPVDSIMAIIPEHYSINGKPPAEINWGKEKHQVFLKPKEKLISGKGYNLIVNGVEDLARNPIQDEEFFFQYTGPNSLDFKAIVINEIMPAPKKENPLPYAEYIEILNPGEDTLDLVGLHLANSKTEVSIPNYKLPPQGYLILANQDDKSAFEPHGPTVGLTSWPRFVNSGDQVKLLQNKVCLDSLAYSEASFGSSSLADDGISLEVVNPYSPCNQSLKLRPSTDPKLGTPGRKNSVFDDTPDLVGPKLLGITVMDSTHLRLDFDETLQPDLTSSNWTISPALEVIQADFVPTSLTKLVIKVDQLLKEKTLYSLEVKNIRDCQGNSIQPQFAQGNFQVPSLASKGDILLNEILFHPQSGTPKFVEVYNHSSKFIDLNNWKLANIKEKKISDREFISTNSLIIEPHSYLVFTESPEELIQVYPKAKKENLIEIPDLPSYPISGGTVILLNPEENIEERMNYNEDLHHELLKDPQGVSLERISPDQEANEPENWHSAAASIGFATPGFKNSHYYPNENKESIVQVSPKIFTPNDPINPPFTTFRYQLPKSGFLANMRIFNTGGHLIKKICQNDILGQSGIYTWDGTNLKGQKVRPGYYILWAEIINLNGEILPIKKTIIVGGKL</sequence>
<dbReference type="RefSeq" id="WP_290247120.1">
    <property type="nucleotide sequence ID" value="NZ_JAUFQT010000001.1"/>
</dbReference>
<gene>
    <name evidence="4" type="ORF">ACFFUR_08125</name>
</gene>
<dbReference type="Gene3D" id="2.60.40.1220">
    <property type="match status" value="2"/>
</dbReference>
<evidence type="ECO:0000313" key="5">
    <source>
        <dbReference type="Proteomes" id="UP001589654"/>
    </source>
</evidence>
<feature type="domain" description="LTD" evidence="3">
    <location>
        <begin position="823"/>
        <end position="985"/>
    </location>
</feature>
<dbReference type="Gene3D" id="2.60.40.1260">
    <property type="entry name" value="Lamin Tail domain"/>
    <property type="match status" value="1"/>
</dbReference>
<dbReference type="Pfam" id="PF00932">
    <property type="entry name" value="LTD"/>
    <property type="match status" value="2"/>
</dbReference>
<dbReference type="Gene3D" id="2.60.40.4070">
    <property type="match status" value="1"/>
</dbReference>
<dbReference type="PROSITE" id="PS51841">
    <property type="entry name" value="LTD"/>
    <property type="match status" value="1"/>
</dbReference>